<organism evidence="1">
    <name type="scientific">Lepeophtheirus salmonis</name>
    <name type="common">Salmon louse</name>
    <name type="synonym">Caligus salmonis</name>
    <dbReference type="NCBI Taxonomy" id="72036"/>
    <lineage>
        <taxon>Eukaryota</taxon>
        <taxon>Metazoa</taxon>
        <taxon>Ecdysozoa</taxon>
        <taxon>Arthropoda</taxon>
        <taxon>Crustacea</taxon>
        <taxon>Multicrustacea</taxon>
        <taxon>Hexanauplia</taxon>
        <taxon>Copepoda</taxon>
        <taxon>Siphonostomatoida</taxon>
        <taxon>Caligidae</taxon>
        <taxon>Lepeophtheirus</taxon>
    </lineage>
</organism>
<evidence type="ECO:0000313" key="1">
    <source>
        <dbReference type="EMBL" id="CDW47177.1"/>
    </source>
</evidence>
<sequence>MGMFDYLLYQL</sequence>
<reference evidence="1" key="1">
    <citation type="submission" date="2014-05" db="EMBL/GenBank/DDBJ databases">
        <authorList>
            <person name="Chronopoulou M."/>
        </authorList>
    </citation>
    <scope>NUCLEOTIDE SEQUENCE</scope>
    <source>
        <tissue evidence="1">Whole organism</tissue>
    </source>
</reference>
<dbReference type="EMBL" id="HACA01029816">
    <property type="protein sequence ID" value="CDW47177.1"/>
    <property type="molecule type" value="Transcribed_RNA"/>
</dbReference>
<proteinExistence type="predicted"/>
<name>A0A0K2VAH2_LEPSM</name>
<protein>
    <submittedName>
        <fullName evidence="1">Uncharacterized protein</fullName>
    </submittedName>
</protein>
<accession>A0A0K2VAH2</accession>